<sequence>MGRGRGSAPGRLDFLGGVSDYSGALVLEAAIQLETRVTIEGRKEEEGQDGNNELVVEVESVQFPGTEAVVLGLRDLEAKARESLERVRLHLSSRGAPKWSSYVLGTLSSFCRYLGRFPTESIRVVVDSDVPHGQGVSSSASVEVAVVRALRDYFEVEEEESLDLARLAQRAENEVVGAPCGIMDQVACLFGTHGAVLPINCASVSLSDLVYLPDDIVLVGFPTRVQHDLAGEYTPYERARTATAMAAKIAQTCPNSPEIRSLSDIGCLSLSKFEACVKPLLPKTLSGSAFLAKYEGVGEIDALSRVKPDEEYPVLDAMEFAVQASLFAGIALSLLESNAFSEKAVQDKALAQVGELMLLQHQSYNKIGLGHVLTDSIIDLLMSFGPGNGIYGARSSGGGSGGTICILCNEAALPIIENIAKEYKIELIL</sequence>
<dbReference type="AlphaFoldDB" id="A0A5B8MQD3"/>
<dbReference type="InterPro" id="IPR013750">
    <property type="entry name" value="GHMP_kinase_C_dom"/>
</dbReference>
<evidence type="ECO:0000256" key="2">
    <source>
        <dbReference type="ARBA" id="ARBA00022840"/>
    </source>
</evidence>
<keyword evidence="6" id="KW-0808">Transferase</keyword>
<dbReference type="InterPro" id="IPR020568">
    <property type="entry name" value="Ribosomal_Su5_D2-typ_SF"/>
</dbReference>
<dbReference type="InterPro" id="IPR006204">
    <property type="entry name" value="GHMP_kinase_N_dom"/>
</dbReference>
<dbReference type="OrthoDB" id="1684102at2759"/>
<dbReference type="STRING" id="1764295.A0A5B8MQD3"/>
<name>A0A5B8MQD3_9CHLO</name>
<dbReference type="PANTHER" id="PTHR10457">
    <property type="entry name" value="MEVALONATE KINASE/GALACTOKINASE"/>
    <property type="match status" value="1"/>
</dbReference>
<keyword evidence="6" id="KW-0418">Kinase</keyword>
<dbReference type="GO" id="GO:0004335">
    <property type="term" value="F:galactokinase activity"/>
    <property type="evidence" value="ECO:0007669"/>
    <property type="project" value="TreeGrafter"/>
</dbReference>
<evidence type="ECO:0000259" key="3">
    <source>
        <dbReference type="Pfam" id="PF00288"/>
    </source>
</evidence>
<evidence type="ECO:0000313" key="6">
    <source>
        <dbReference type="EMBL" id="QDZ21512.1"/>
    </source>
</evidence>
<dbReference type="InterPro" id="IPR014721">
    <property type="entry name" value="Ribsml_uS5_D2-typ_fold_subgr"/>
</dbReference>
<dbReference type="SUPFAM" id="SSF55060">
    <property type="entry name" value="GHMP Kinase, C-terminal domain"/>
    <property type="match status" value="1"/>
</dbReference>
<evidence type="ECO:0000259" key="5">
    <source>
        <dbReference type="Pfam" id="PF10509"/>
    </source>
</evidence>
<evidence type="ECO:0000313" key="7">
    <source>
        <dbReference type="Proteomes" id="UP000316726"/>
    </source>
</evidence>
<keyword evidence="2" id="KW-0067">ATP-binding</keyword>
<proteinExistence type="predicted"/>
<dbReference type="InterPro" id="IPR036554">
    <property type="entry name" value="GHMP_kinase_C_sf"/>
</dbReference>
<dbReference type="EMBL" id="CP031038">
    <property type="protein sequence ID" value="QDZ21512.1"/>
    <property type="molecule type" value="Genomic_DNA"/>
</dbReference>
<dbReference type="Pfam" id="PF10509">
    <property type="entry name" value="GalKase_gal_bdg"/>
    <property type="match status" value="1"/>
</dbReference>
<dbReference type="Gene3D" id="3.30.230.10">
    <property type="match status" value="1"/>
</dbReference>
<dbReference type="InterPro" id="IPR006206">
    <property type="entry name" value="Mevalonate/galactokinase"/>
</dbReference>
<dbReference type="Gene3D" id="3.30.70.890">
    <property type="entry name" value="GHMP kinase, C-terminal domain"/>
    <property type="match status" value="1"/>
</dbReference>
<dbReference type="Pfam" id="PF08544">
    <property type="entry name" value="GHMP_kinases_C"/>
    <property type="match status" value="1"/>
</dbReference>
<accession>A0A5B8MQD3</accession>
<dbReference type="Proteomes" id="UP000316726">
    <property type="component" value="Chromosome 5"/>
</dbReference>
<feature type="domain" description="GHMP kinase N-terminal" evidence="3">
    <location>
        <begin position="102"/>
        <end position="191"/>
    </location>
</feature>
<dbReference type="GO" id="GO:0005829">
    <property type="term" value="C:cytosol"/>
    <property type="evidence" value="ECO:0007669"/>
    <property type="project" value="TreeGrafter"/>
</dbReference>
<evidence type="ECO:0000256" key="1">
    <source>
        <dbReference type="ARBA" id="ARBA00022741"/>
    </source>
</evidence>
<feature type="domain" description="GHMP kinase C-terminal" evidence="4">
    <location>
        <begin position="344"/>
        <end position="423"/>
    </location>
</feature>
<protein>
    <submittedName>
        <fullName evidence="6">Mevalonate/galactokinase</fullName>
    </submittedName>
</protein>
<dbReference type="SUPFAM" id="SSF54211">
    <property type="entry name" value="Ribosomal protein S5 domain 2-like"/>
    <property type="match status" value="1"/>
</dbReference>
<keyword evidence="1" id="KW-0547">Nucleotide-binding</keyword>
<dbReference type="GO" id="GO:0006012">
    <property type="term" value="P:galactose metabolic process"/>
    <property type="evidence" value="ECO:0007669"/>
    <property type="project" value="TreeGrafter"/>
</dbReference>
<evidence type="ECO:0000259" key="4">
    <source>
        <dbReference type="Pfam" id="PF08544"/>
    </source>
</evidence>
<dbReference type="Pfam" id="PF00288">
    <property type="entry name" value="GHMP_kinases_N"/>
    <property type="match status" value="1"/>
</dbReference>
<dbReference type="PIRSF" id="PIRSF000530">
    <property type="entry name" value="Galactokinase"/>
    <property type="match status" value="1"/>
</dbReference>
<dbReference type="PANTHER" id="PTHR10457:SF35">
    <property type="entry name" value="L-ARABINOKINASE"/>
    <property type="match status" value="1"/>
</dbReference>
<dbReference type="InterPro" id="IPR019539">
    <property type="entry name" value="GalKase_N"/>
</dbReference>
<dbReference type="GO" id="GO:0005524">
    <property type="term" value="F:ATP binding"/>
    <property type="evidence" value="ECO:0007669"/>
    <property type="project" value="UniProtKB-KW"/>
</dbReference>
<organism evidence="6 7">
    <name type="scientific">Chloropicon primus</name>
    <dbReference type="NCBI Taxonomy" id="1764295"/>
    <lineage>
        <taxon>Eukaryota</taxon>
        <taxon>Viridiplantae</taxon>
        <taxon>Chlorophyta</taxon>
        <taxon>Chloropicophyceae</taxon>
        <taxon>Chloropicales</taxon>
        <taxon>Chloropicaceae</taxon>
        <taxon>Chloropicon</taxon>
    </lineage>
</organism>
<reference evidence="6 7" key="1">
    <citation type="submission" date="2018-07" db="EMBL/GenBank/DDBJ databases">
        <title>The complete nuclear genome of the prasinophyte Chloropicon primus (CCMP1205).</title>
        <authorList>
            <person name="Pombert J.-F."/>
            <person name="Otis C."/>
            <person name="Turmel M."/>
            <person name="Lemieux C."/>
        </authorList>
    </citation>
    <scope>NUCLEOTIDE SEQUENCE [LARGE SCALE GENOMIC DNA]</scope>
    <source>
        <strain evidence="6 7">CCMP1205</strain>
    </source>
</reference>
<gene>
    <name evidence="6" type="ORF">A3770_05p40300</name>
</gene>
<keyword evidence="7" id="KW-1185">Reference proteome</keyword>
<feature type="domain" description="Galactokinase N-terminal" evidence="5">
    <location>
        <begin position="7"/>
        <end position="39"/>
    </location>
</feature>
<dbReference type="PRINTS" id="PR00959">
    <property type="entry name" value="MEVGALKINASE"/>
</dbReference>